<gene>
    <name evidence="1" type="ORF">BDN72DRAFT_382902</name>
</gene>
<proteinExistence type="predicted"/>
<reference evidence="1 2" key="1">
    <citation type="journal article" date="2019" name="Nat. Ecol. Evol.">
        <title>Megaphylogeny resolves global patterns of mushroom evolution.</title>
        <authorList>
            <person name="Varga T."/>
            <person name="Krizsan K."/>
            <person name="Foldi C."/>
            <person name="Dima B."/>
            <person name="Sanchez-Garcia M."/>
            <person name="Sanchez-Ramirez S."/>
            <person name="Szollosi G.J."/>
            <person name="Szarkandi J.G."/>
            <person name="Papp V."/>
            <person name="Albert L."/>
            <person name="Andreopoulos W."/>
            <person name="Angelini C."/>
            <person name="Antonin V."/>
            <person name="Barry K.W."/>
            <person name="Bougher N.L."/>
            <person name="Buchanan P."/>
            <person name="Buyck B."/>
            <person name="Bense V."/>
            <person name="Catcheside P."/>
            <person name="Chovatia M."/>
            <person name="Cooper J."/>
            <person name="Damon W."/>
            <person name="Desjardin D."/>
            <person name="Finy P."/>
            <person name="Geml J."/>
            <person name="Haridas S."/>
            <person name="Hughes K."/>
            <person name="Justo A."/>
            <person name="Karasinski D."/>
            <person name="Kautmanova I."/>
            <person name="Kiss B."/>
            <person name="Kocsube S."/>
            <person name="Kotiranta H."/>
            <person name="LaButti K.M."/>
            <person name="Lechner B.E."/>
            <person name="Liimatainen K."/>
            <person name="Lipzen A."/>
            <person name="Lukacs Z."/>
            <person name="Mihaltcheva S."/>
            <person name="Morgado L.N."/>
            <person name="Niskanen T."/>
            <person name="Noordeloos M.E."/>
            <person name="Ohm R.A."/>
            <person name="Ortiz-Santana B."/>
            <person name="Ovrebo C."/>
            <person name="Racz N."/>
            <person name="Riley R."/>
            <person name="Savchenko A."/>
            <person name="Shiryaev A."/>
            <person name="Soop K."/>
            <person name="Spirin V."/>
            <person name="Szebenyi C."/>
            <person name="Tomsovsky M."/>
            <person name="Tulloss R.E."/>
            <person name="Uehling J."/>
            <person name="Grigoriev I.V."/>
            <person name="Vagvolgyi C."/>
            <person name="Papp T."/>
            <person name="Martin F.M."/>
            <person name="Miettinen O."/>
            <person name="Hibbett D.S."/>
            <person name="Nagy L.G."/>
        </authorList>
    </citation>
    <scope>NUCLEOTIDE SEQUENCE [LARGE SCALE GENOMIC DNA]</scope>
    <source>
        <strain evidence="1 2">NL-1719</strain>
    </source>
</reference>
<sequence length="559" mass="61664">MPSRHYTPSSPPYGTTYPPFSPYQSYKPFYTPAASPYHSPLALQTFSLPPSPRSYAQSVPLPYGIYAPPSAASSPRVRPKRTKQKRRSIPTHLFEKFRLVDESSQDLHFESQLKNRTYVIETLRYKDSITESGVSPSHGSGGTIHDASHHRPSKGSCPGGGVAFLDGAVQSSLPRVFAPLPSIASPQSNYIYASDNQPAYSISSTNKKGLGMFARCQIPAGGLIAVEHPLVVTPCAIGFSPSISEVYDVLFDWLSDESYDEAMGLSQGTYACGEQRGESVAANTMRTRSLVITLGLEQEAIGHRAVFPTVSRCNHSCSPNVKTEWDSTSFSLSLRASRPILAGEEITISYLPLVDLLRSRQERASLLRDRFGISTCHCSTCSMGSSASFYHSDQWRRALLRAQYPSVGPSQDLPFGSDELFDHSLSLSFAHLPTFEQWCLDPSLPDDILIQAHSRILEVMQNEGLDVLISEEGWGKKHIDELAMCYGALKDVKRFKRWIQKGLDIRSDEVKSPNASPVGGDGLVAGKRSKSVLQRWLGKPESFPVWGWRTSFGGSRHHV</sequence>
<keyword evidence="2" id="KW-1185">Reference proteome</keyword>
<dbReference type="Proteomes" id="UP000308600">
    <property type="component" value="Unassembled WGS sequence"/>
</dbReference>
<organism evidence="1 2">
    <name type="scientific">Pluteus cervinus</name>
    <dbReference type="NCBI Taxonomy" id="181527"/>
    <lineage>
        <taxon>Eukaryota</taxon>
        <taxon>Fungi</taxon>
        <taxon>Dikarya</taxon>
        <taxon>Basidiomycota</taxon>
        <taxon>Agaricomycotina</taxon>
        <taxon>Agaricomycetes</taxon>
        <taxon>Agaricomycetidae</taxon>
        <taxon>Agaricales</taxon>
        <taxon>Pluteineae</taxon>
        <taxon>Pluteaceae</taxon>
        <taxon>Pluteus</taxon>
    </lineage>
</organism>
<evidence type="ECO:0000313" key="1">
    <source>
        <dbReference type="EMBL" id="TFK62617.1"/>
    </source>
</evidence>
<name>A0ACD3ACP0_9AGAR</name>
<evidence type="ECO:0000313" key="2">
    <source>
        <dbReference type="Proteomes" id="UP000308600"/>
    </source>
</evidence>
<dbReference type="EMBL" id="ML208570">
    <property type="protein sequence ID" value="TFK62617.1"/>
    <property type="molecule type" value="Genomic_DNA"/>
</dbReference>
<protein>
    <submittedName>
        <fullName evidence="1">SET domain-containing protein</fullName>
    </submittedName>
</protein>
<accession>A0ACD3ACP0</accession>